<proteinExistence type="inferred from homology"/>
<dbReference type="SUPFAM" id="SSF56815">
    <property type="entry name" value="Sec1/munc18-like (SM) proteins"/>
    <property type="match status" value="2"/>
</dbReference>
<dbReference type="GeneID" id="111016742"/>
<reference evidence="3 4" key="1">
    <citation type="submission" date="2025-04" db="UniProtKB">
        <authorList>
            <consortium name="RefSeq"/>
        </authorList>
    </citation>
    <scope>IDENTIFICATION</scope>
    <source>
        <strain evidence="3 4">OHB3-1</strain>
    </source>
</reference>
<dbReference type="InterPro" id="IPR001619">
    <property type="entry name" value="Sec1-like"/>
</dbReference>
<organism evidence="2 4">
    <name type="scientific">Momordica charantia</name>
    <name type="common">Bitter gourd</name>
    <name type="synonym">Balsam pear</name>
    <dbReference type="NCBI Taxonomy" id="3673"/>
    <lineage>
        <taxon>Eukaryota</taxon>
        <taxon>Viridiplantae</taxon>
        <taxon>Streptophyta</taxon>
        <taxon>Embryophyta</taxon>
        <taxon>Tracheophyta</taxon>
        <taxon>Spermatophyta</taxon>
        <taxon>Magnoliopsida</taxon>
        <taxon>eudicotyledons</taxon>
        <taxon>Gunneridae</taxon>
        <taxon>Pentapetalae</taxon>
        <taxon>rosids</taxon>
        <taxon>fabids</taxon>
        <taxon>Cucurbitales</taxon>
        <taxon>Cucurbitaceae</taxon>
        <taxon>Momordiceae</taxon>
        <taxon>Momordica</taxon>
    </lineage>
</organism>
<dbReference type="InterPro" id="IPR027482">
    <property type="entry name" value="Sec1-like_dom2"/>
</dbReference>
<dbReference type="GO" id="GO:0016192">
    <property type="term" value="P:vesicle-mediated transport"/>
    <property type="evidence" value="ECO:0007669"/>
    <property type="project" value="InterPro"/>
</dbReference>
<dbReference type="Proteomes" id="UP000504603">
    <property type="component" value="Unplaced"/>
</dbReference>
<dbReference type="Gene3D" id="3.40.50.1910">
    <property type="match status" value="1"/>
</dbReference>
<dbReference type="InterPro" id="IPR036045">
    <property type="entry name" value="Sec1-like_sf"/>
</dbReference>
<sequence>MALLDVTRSCLDSINQISDHIEGSILYLDAGCVESFQTLGGFPLLLDHGVHVVCSLENLTSLDAVVDWNPASAKKLVVITSRLLSDAHRYILRCLTAHQGVHHCTIFTSISEIAHSAYPDSPLGPDAYHEYESLLIQDYEELVKKGEKKAVQSEDRNLEKYISSEDEGWSRLTSSEEDITHLEASSSGRDSYEDILTSHREDVGQKLVVSVHHFPMILCPFSPRVFVLPSEGLIAEACLSAESENSLSPGLPPLYTGLPPLYTGLPPDGDDVPPGATLTAHFLYHFAAKMDLKMEIFSIGDLSKTVGKILTDMSSLYDVGRRKKSAGLLLVDRTLDLLTPCCHGDSLVDRMFLSLPRRKRMAPFTHVKGPETSLKHGPPICRRAPLDVRIPLAEILTEDGSKADKFRLGERIEVFLSGWNSGNSTSQNIDKSGESNRDQNGQSLFYDPEILSGCFVSSENFRGTPYLEAILDRKTKDGAVLIKKWLQETMRKESVVVNGKIRPGVPSKLELESIIKALAKSQSCLLKNRGILQLAAAATVALEELNSTRWDAFLSAEKTLRASAEDTTQGLAAQIVDLINKSVLVGKLESSKGVLSFQDSLLLTITGYILAGDNFPTSGPDGPFSWQEEHFMKEAIIDAILENPVDERLKFLHGLIEELETNRERIRLKGSKETSSSKLKEDDFDDQWESWGDEDADINTNNEEVYDDMQLKLELRDRVDSLFKTLHKLSSSKTRNLLLKETLNSENMLHGDQYANKGVLYKLLARILNKHDLPSLEYHSSTMGRLFKSGFGRFGLGQAKPSLADQNVILVFVLGGINGLEVREAQEALSENGRPDIELIIGGTTFLTPDAMFDLLLGDSAYV</sequence>
<evidence type="ECO:0000256" key="1">
    <source>
        <dbReference type="ARBA" id="ARBA00009884"/>
    </source>
</evidence>
<name>A0A6J1D2N5_MOMCH</name>
<dbReference type="RefSeq" id="XP_022147933.1">
    <property type="nucleotide sequence ID" value="XM_022292241.1"/>
</dbReference>
<dbReference type="OrthoDB" id="549905at2759"/>
<accession>A0A6J1D2N5</accession>
<gene>
    <name evidence="3 4" type="primary">LOC111016742</name>
</gene>
<keyword evidence="2" id="KW-1185">Reference proteome</keyword>
<evidence type="ECO:0000313" key="4">
    <source>
        <dbReference type="RefSeq" id="XP_022147933.1"/>
    </source>
</evidence>
<comment type="similarity">
    <text evidence="1">Belongs to the STXBP/unc-18/SEC1 family.</text>
</comment>
<protein>
    <submittedName>
        <fullName evidence="3 4">Sec1 family domain-containing protein MIP3</fullName>
    </submittedName>
</protein>
<evidence type="ECO:0000313" key="2">
    <source>
        <dbReference type="Proteomes" id="UP000504603"/>
    </source>
</evidence>
<dbReference type="RefSeq" id="XP_022147932.1">
    <property type="nucleotide sequence ID" value="XM_022292240.1"/>
</dbReference>
<dbReference type="KEGG" id="mcha:111016742"/>
<evidence type="ECO:0000313" key="3">
    <source>
        <dbReference type="RefSeq" id="XP_022147932.1"/>
    </source>
</evidence>
<dbReference type="PANTHER" id="PTHR11679">
    <property type="entry name" value="VESICLE PROTEIN SORTING-ASSOCIATED"/>
    <property type="match status" value="1"/>
</dbReference>
<dbReference type="AlphaFoldDB" id="A0A6J1D2N5"/>